<sequence>MSCFPETREHIVDAINDGYSSVCTIDRAGAIESREESLKGIPTRKGYDRVEWHFRTNLMYLFRPSSTDANG</sequence>
<evidence type="ECO:0000313" key="2">
    <source>
        <dbReference type="Proteomes" id="UP000294746"/>
    </source>
</evidence>
<gene>
    <name evidence="1" type="ORF">EDD57_1912</name>
</gene>
<comment type="caution">
    <text evidence="1">The sequence shown here is derived from an EMBL/GenBank/DDBJ whole genome shotgun (WGS) entry which is preliminary data.</text>
</comment>
<proteinExistence type="predicted"/>
<name>A0A4R2R9I7_9BACL</name>
<accession>A0A4R2R9I7</accession>
<dbReference type="AlphaFoldDB" id="A0A4R2R9I7"/>
<dbReference type="EMBL" id="SLXV01000091">
    <property type="protein sequence ID" value="TCP59890.1"/>
    <property type="molecule type" value="Genomic_DNA"/>
</dbReference>
<organism evidence="1 2">
    <name type="scientific">Baia soyae</name>
    <dbReference type="NCBI Taxonomy" id="1544746"/>
    <lineage>
        <taxon>Bacteria</taxon>
        <taxon>Bacillati</taxon>
        <taxon>Bacillota</taxon>
        <taxon>Bacilli</taxon>
        <taxon>Bacillales</taxon>
        <taxon>Thermoactinomycetaceae</taxon>
        <taxon>Baia</taxon>
    </lineage>
</organism>
<evidence type="ECO:0000313" key="1">
    <source>
        <dbReference type="EMBL" id="TCP59890.1"/>
    </source>
</evidence>
<protein>
    <submittedName>
        <fullName evidence="1">Uncharacterized protein</fullName>
    </submittedName>
</protein>
<keyword evidence="2" id="KW-1185">Reference proteome</keyword>
<reference evidence="1 2" key="1">
    <citation type="submission" date="2019-03" db="EMBL/GenBank/DDBJ databases">
        <title>Genomic Encyclopedia of Type Strains, Phase IV (KMG-IV): sequencing the most valuable type-strain genomes for metagenomic binning, comparative biology and taxonomic classification.</title>
        <authorList>
            <person name="Goeker M."/>
        </authorList>
    </citation>
    <scope>NUCLEOTIDE SEQUENCE [LARGE SCALE GENOMIC DNA]</scope>
    <source>
        <strain evidence="1 2">DSM 46831</strain>
    </source>
</reference>
<dbReference type="Proteomes" id="UP000294746">
    <property type="component" value="Unassembled WGS sequence"/>
</dbReference>